<dbReference type="RefSeq" id="WP_272097455.1">
    <property type="nucleotide sequence ID" value="NZ_JAQNDK010000002.1"/>
</dbReference>
<dbReference type="HAMAP" id="MF_00082">
    <property type="entry name" value="ArgB"/>
    <property type="match status" value="1"/>
</dbReference>
<dbReference type="EMBL" id="JAQNDK010000002">
    <property type="protein sequence ID" value="MDC0680415.1"/>
    <property type="molecule type" value="Genomic_DNA"/>
</dbReference>
<dbReference type="Pfam" id="PF00696">
    <property type="entry name" value="AA_kinase"/>
    <property type="match status" value="1"/>
</dbReference>
<gene>
    <name evidence="9 11" type="primary">argB</name>
    <name evidence="11" type="ORF">POL72_21920</name>
</gene>
<evidence type="ECO:0000256" key="1">
    <source>
        <dbReference type="ARBA" id="ARBA00004828"/>
    </source>
</evidence>
<comment type="caution">
    <text evidence="11">The sequence shown here is derived from an EMBL/GenBank/DDBJ whole genome shotgun (WGS) entry which is preliminary data.</text>
</comment>
<name>A0ABT5C1X2_9BACT</name>
<comment type="catalytic activity">
    <reaction evidence="8 9">
        <text>N-acetyl-L-glutamate + ATP = N-acetyl-L-glutamyl 5-phosphate + ADP</text>
        <dbReference type="Rhea" id="RHEA:14629"/>
        <dbReference type="ChEBI" id="CHEBI:30616"/>
        <dbReference type="ChEBI" id="CHEBI:44337"/>
        <dbReference type="ChEBI" id="CHEBI:57936"/>
        <dbReference type="ChEBI" id="CHEBI:456216"/>
        <dbReference type="EC" id="2.7.2.8"/>
    </reaction>
</comment>
<dbReference type="PRINTS" id="PR00474">
    <property type="entry name" value="GLU5KINASE"/>
</dbReference>
<keyword evidence="12" id="KW-1185">Reference proteome</keyword>
<feature type="binding site" evidence="9">
    <location>
        <position position="76"/>
    </location>
    <ligand>
        <name>substrate</name>
    </ligand>
</feature>
<accession>A0ABT5C1X2</accession>
<organism evidence="11 12">
    <name type="scientific">Sorangium atrum</name>
    <dbReference type="NCBI Taxonomy" id="2995308"/>
    <lineage>
        <taxon>Bacteria</taxon>
        <taxon>Pseudomonadati</taxon>
        <taxon>Myxococcota</taxon>
        <taxon>Polyangia</taxon>
        <taxon>Polyangiales</taxon>
        <taxon>Polyangiaceae</taxon>
        <taxon>Sorangium</taxon>
    </lineage>
</organism>
<dbReference type="InterPro" id="IPR037528">
    <property type="entry name" value="ArgB"/>
</dbReference>
<keyword evidence="7 9" id="KW-0067">ATP-binding</keyword>
<evidence type="ECO:0000256" key="5">
    <source>
        <dbReference type="ARBA" id="ARBA00022741"/>
    </source>
</evidence>
<dbReference type="InterPro" id="IPR004662">
    <property type="entry name" value="AcgluKinase_fam"/>
</dbReference>
<dbReference type="EC" id="2.7.2.8" evidence="9"/>
<comment type="similarity">
    <text evidence="9">Belongs to the acetylglutamate kinase family. ArgB subfamily.</text>
</comment>
<dbReference type="NCBIfam" id="TIGR00761">
    <property type="entry name" value="argB"/>
    <property type="match status" value="1"/>
</dbReference>
<evidence type="ECO:0000256" key="7">
    <source>
        <dbReference type="ARBA" id="ARBA00022840"/>
    </source>
</evidence>
<proteinExistence type="inferred from homology"/>
<feature type="site" description="Transition state stabilizer" evidence="9">
    <location>
        <position position="242"/>
    </location>
</feature>
<comment type="subcellular location">
    <subcellularLocation>
        <location evidence="9">Cytoplasm</location>
    </subcellularLocation>
</comment>
<keyword evidence="9" id="KW-0963">Cytoplasm</keyword>
<evidence type="ECO:0000256" key="8">
    <source>
        <dbReference type="ARBA" id="ARBA00048141"/>
    </source>
</evidence>
<dbReference type="InterPro" id="IPR001048">
    <property type="entry name" value="Asp/Glu/Uridylate_kinase"/>
</dbReference>
<dbReference type="PANTHER" id="PTHR23342:SF0">
    <property type="entry name" value="N-ACETYLGLUTAMATE SYNTHASE, MITOCHONDRIAL"/>
    <property type="match status" value="1"/>
</dbReference>
<dbReference type="Proteomes" id="UP001217485">
    <property type="component" value="Unassembled WGS sequence"/>
</dbReference>
<evidence type="ECO:0000256" key="3">
    <source>
        <dbReference type="ARBA" id="ARBA00022605"/>
    </source>
</evidence>
<keyword evidence="2 9" id="KW-0055">Arginine biosynthesis</keyword>
<evidence type="ECO:0000256" key="4">
    <source>
        <dbReference type="ARBA" id="ARBA00022679"/>
    </source>
</evidence>
<evidence type="ECO:0000313" key="12">
    <source>
        <dbReference type="Proteomes" id="UP001217485"/>
    </source>
</evidence>
<keyword evidence="5 9" id="KW-0547">Nucleotide-binding</keyword>
<dbReference type="SUPFAM" id="SSF53633">
    <property type="entry name" value="Carbamate kinase-like"/>
    <property type="match status" value="1"/>
</dbReference>
<dbReference type="GO" id="GO:0003991">
    <property type="term" value="F:acetylglutamate kinase activity"/>
    <property type="evidence" value="ECO:0007669"/>
    <property type="project" value="UniProtKB-EC"/>
</dbReference>
<feature type="domain" description="Aspartate/glutamate/uridylate kinase" evidence="10">
    <location>
        <begin position="17"/>
        <end position="260"/>
    </location>
</feature>
<evidence type="ECO:0000313" key="11">
    <source>
        <dbReference type="EMBL" id="MDC0680415.1"/>
    </source>
</evidence>
<dbReference type="InterPro" id="IPR001057">
    <property type="entry name" value="Glu/AcGlu_kinase"/>
</dbReference>
<comment type="function">
    <text evidence="9">Catalyzes the ATP-dependent phosphorylation of N-acetyl-L-glutamate.</text>
</comment>
<evidence type="ECO:0000256" key="9">
    <source>
        <dbReference type="HAMAP-Rule" id="MF_00082"/>
    </source>
</evidence>
<comment type="pathway">
    <text evidence="1 9">Amino-acid biosynthesis; L-arginine biosynthesis; N(2)-acetyl-L-ornithine from L-glutamate: step 2/4.</text>
</comment>
<sequence length="284" mass="28410">MSQSSAEAPVTTATGPLVIKLGGEVVGGPALAILSSDLAALTRAGTRAIVVHGGGAQATRLQERLGIPVRQVAGQRVTDADTLDVMKMVVAGKLNVDLCAALVAAGARPVGLHGASGPALSAVKRPPQVYASAGPEPVDLGLVGDITGVDRGLLELLGSGGYLPVLACLGAGADGQAYNINADTVANRVAVELGAAGLFLVSDVPGVLRDVSDPASRIPSLTVAEGRALIASGAVTRGMIPKLEESFAALAEGVRRIHILGRLKPGDLAREASEPGSIGTVLIP</sequence>
<evidence type="ECO:0000256" key="6">
    <source>
        <dbReference type="ARBA" id="ARBA00022777"/>
    </source>
</evidence>
<dbReference type="InterPro" id="IPR036393">
    <property type="entry name" value="AceGlu_kinase-like_sf"/>
</dbReference>
<dbReference type="Gene3D" id="3.40.1160.10">
    <property type="entry name" value="Acetylglutamate kinase-like"/>
    <property type="match status" value="1"/>
</dbReference>
<dbReference type="PANTHER" id="PTHR23342">
    <property type="entry name" value="N-ACETYLGLUTAMATE SYNTHASE"/>
    <property type="match status" value="1"/>
</dbReference>
<dbReference type="CDD" id="cd04238">
    <property type="entry name" value="AAK_NAGK-like"/>
    <property type="match status" value="1"/>
</dbReference>
<evidence type="ECO:0000256" key="2">
    <source>
        <dbReference type="ARBA" id="ARBA00022571"/>
    </source>
</evidence>
<reference evidence="11 12" key="1">
    <citation type="submission" date="2023-01" db="EMBL/GenBank/DDBJ databases">
        <title>Minimal conservation of predation-associated metabolite biosynthetic gene clusters underscores biosynthetic potential of Myxococcota including descriptions for ten novel species: Archangium lansinium sp. nov., Myxococcus landrumus sp. nov., Nannocystis bai.</title>
        <authorList>
            <person name="Ahearne A."/>
            <person name="Stevens C."/>
            <person name="Dowd S."/>
        </authorList>
    </citation>
    <scope>NUCLEOTIDE SEQUENCE [LARGE SCALE GENOMIC DNA]</scope>
    <source>
        <strain evidence="11 12">WIWO2</strain>
    </source>
</reference>
<keyword evidence="3 9" id="KW-0028">Amino-acid biosynthesis</keyword>
<protein>
    <recommendedName>
        <fullName evidence="9">Acetylglutamate kinase</fullName>
        <ecNumber evidence="9">2.7.2.8</ecNumber>
    </recommendedName>
    <alternativeName>
        <fullName evidence="9">N-acetyl-L-glutamate 5-phosphotransferase</fullName>
    </alternativeName>
    <alternativeName>
        <fullName evidence="9">NAG kinase</fullName>
        <shortName evidence="9">NAGK</shortName>
    </alternativeName>
</protein>
<keyword evidence="6 9" id="KW-0418">Kinase</keyword>
<feature type="binding site" evidence="9">
    <location>
        <position position="179"/>
    </location>
    <ligand>
        <name>substrate</name>
    </ligand>
</feature>
<keyword evidence="4 9" id="KW-0808">Transferase</keyword>
<evidence type="ECO:0000259" key="10">
    <source>
        <dbReference type="Pfam" id="PF00696"/>
    </source>
</evidence>
<dbReference type="PIRSF" id="PIRSF000728">
    <property type="entry name" value="NAGK"/>
    <property type="match status" value="1"/>
</dbReference>
<feature type="binding site" evidence="9">
    <location>
        <begin position="54"/>
        <end position="55"/>
    </location>
    <ligand>
        <name>substrate</name>
    </ligand>
</feature>
<feature type="site" description="Transition state stabilizer" evidence="9">
    <location>
        <position position="20"/>
    </location>
</feature>